<gene>
    <name evidence="9" type="ORF">Tfer_2644</name>
</gene>
<feature type="domain" description="4Fe-4S ferredoxin-type" evidence="8">
    <location>
        <begin position="241"/>
        <end position="274"/>
    </location>
</feature>
<keyword evidence="10" id="KW-1185">Reference proteome</keyword>
<keyword evidence="7" id="KW-0411">Iron-sulfur</keyword>
<organism evidence="9 10">
    <name type="scientific">Thermincola ferriacetica</name>
    <dbReference type="NCBI Taxonomy" id="281456"/>
    <lineage>
        <taxon>Bacteria</taxon>
        <taxon>Bacillati</taxon>
        <taxon>Bacillota</taxon>
        <taxon>Clostridia</taxon>
        <taxon>Eubacteriales</taxon>
        <taxon>Thermincolaceae</taxon>
        <taxon>Thermincola</taxon>
    </lineage>
</organism>
<dbReference type="SUPFAM" id="SSF142019">
    <property type="entry name" value="Nqo1 FMN-binding domain-like"/>
    <property type="match status" value="1"/>
</dbReference>
<evidence type="ECO:0000256" key="3">
    <source>
        <dbReference type="ARBA" id="ARBA00022723"/>
    </source>
</evidence>
<proteinExistence type="predicted"/>
<dbReference type="GO" id="GO:0046872">
    <property type="term" value="F:metal ion binding"/>
    <property type="evidence" value="ECO:0007669"/>
    <property type="project" value="UniProtKB-KW"/>
</dbReference>
<keyword evidence="1" id="KW-0813">Transport</keyword>
<accession>A0A0L6VZR7</accession>
<dbReference type="GO" id="GO:0016020">
    <property type="term" value="C:membrane"/>
    <property type="evidence" value="ECO:0007669"/>
    <property type="project" value="InterPro"/>
</dbReference>
<dbReference type="PANTHER" id="PTHR43034:SF2">
    <property type="entry name" value="ION-TRANSLOCATING OXIDOREDUCTASE COMPLEX SUBUNIT C"/>
    <property type="match status" value="1"/>
</dbReference>
<keyword evidence="5" id="KW-0249">Electron transport</keyword>
<dbReference type="Gene3D" id="3.40.50.11540">
    <property type="entry name" value="NADH-ubiquinone oxidoreductase 51kDa subunit"/>
    <property type="match status" value="1"/>
</dbReference>
<dbReference type="InterPro" id="IPR017896">
    <property type="entry name" value="4Fe4S_Fe-S-bd"/>
</dbReference>
<dbReference type="EMBL" id="LGTE01000022">
    <property type="protein sequence ID" value="KNZ68765.1"/>
    <property type="molecule type" value="Genomic_DNA"/>
</dbReference>
<dbReference type="PROSITE" id="PS51379">
    <property type="entry name" value="4FE4S_FER_2"/>
    <property type="match status" value="1"/>
</dbReference>
<dbReference type="PROSITE" id="PS00198">
    <property type="entry name" value="4FE4S_FER_1"/>
    <property type="match status" value="1"/>
</dbReference>
<dbReference type="InterPro" id="IPR026902">
    <property type="entry name" value="RnfC_N"/>
</dbReference>
<dbReference type="InterPro" id="IPR037225">
    <property type="entry name" value="Nuo51_FMN-bd_sf"/>
</dbReference>
<evidence type="ECO:0000256" key="5">
    <source>
        <dbReference type="ARBA" id="ARBA00022982"/>
    </source>
</evidence>
<evidence type="ECO:0000256" key="1">
    <source>
        <dbReference type="ARBA" id="ARBA00022448"/>
    </source>
</evidence>
<dbReference type="AlphaFoldDB" id="A0A0L6VZR7"/>
<keyword evidence="4" id="KW-0677">Repeat</keyword>
<dbReference type="InterPro" id="IPR017900">
    <property type="entry name" value="4Fe4S_Fe_S_CS"/>
</dbReference>
<evidence type="ECO:0000313" key="10">
    <source>
        <dbReference type="Proteomes" id="UP000037175"/>
    </source>
</evidence>
<evidence type="ECO:0000313" key="9">
    <source>
        <dbReference type="EMBL" id="KNZ68765.1"/>
    </source>
</evidence>
<keyword evidence="2" id="KW-0004">4Fe-4S</keyword>
<dbReference type="Pfam" id="PF13375">
    <property type="entry name" value="RnfC_N"/>
    <property type="match status" value="1"/>
</dbReference>
<comment type="caution">
    <text evidence="9">The sequence shown here is derived from an EMBL/GenBank/DDBJ whole genome shotgun (WGS) entry which is preliminary data.</text>
</comment>
<keyword evidence="3" id="KW-0479">Metal-binding</keyword>
<dbReference type="GO" id="GO:0051539">
    <property type="term" value="F:4 iron, 4 sulfur cluster binding"/>
    <property type="evidence" value="ECO:0007669"/>
    <property type="project" value="UniProtKB-KW"/>
</dbReference>
<dbReference type="RefSeq" id="WP_013118967.1">
    <property type="nucleotide sequence ID" value="NZ_LGTE01000022.1"/>
</dbReference>
<keyword evidence="6" id="KW-0408">Iron</keyword>
<protein>
    <submittedName>
        <fullName evidence="9">Respiratory-chain NADH dehydrogenase domain 51 kDa subunit</fullName>
    </submittedName>
</protein>
<dbReference type="Gene3D" id="1.10.1060.10">
    <property type="entry name" value="Alpha-helical ferredoxin"/>
    <property type="match status" value="1"/>
</dbReference>
<dbReference type="InterPro" id="IPR011538">
    <property type="entry name" value="Nuo51_FMN-bd"/>
</dbReference>
<dbReference type="Pfam" id="PF10531">
    <property type="entry name" value="SLBB"/>
    <property type="match status" value="1"/>
</dbReference>
<sequence length="445" mass="47643">MKAETIKLVREAGVVGAGGAGFPSHVKIAAEAEFIIINGAECEPLLRVDQQLMAARAEQLIKGIEAVMEATGASRAFIALKYKYKEAIEVLTEATAGKPVEVFTLGDFFPAGDEQVLVYEVTGRVVPEGGIPLKVGCVVTNVETAINIANAIEGIPVTETYLTVTGEVEQPVTLKLPIGTSISEALALAGVKDMQNKAVIDGGPMMGPVVPDVSQPVTKVTKGLIVLPADHKLIVSKSLPWETVVRRSRSVCIQCSMCTEVCPRHLLGHRLSPHKIMRGLAWMRPNEDTKTALLCCECGACELYGCPMQLSPRQVNAAIKRELGKQGIKWASSDNSTNVSIVREYRKIPSKRLIARLGLTAYDQPAPLSEETYVPRLVRIPLRQHIGAPGIPVVHVGQKVQKGDLVAAIPESALGANVHASINGTVTAIKDYVEIESDGERGGES</sequence>
<dbReference type="InterPro" id="IPR017054">
    <property type="entry name" value="PduS"/>
</dbReference>
<dbReference type="PIRSF" id="PIRSF036408">
    <property type="entry name" value="PduS_prd"/>
    <property type="match status" value="1"/>
</dbReference>
<name>A0A0L6VZR7_9FIRM</name>
<dbReference type="PANTHER" id="PTHR43034">
    <property type="entry name" value="ION-TRANSLOCATING OXIDOREDUCTASE COMPLEX SUBUNIT C"/>
    <property type="match status" value="1"/>
</dbReference>
<evidence type="ECO:0000256" key="6">
    <source>
        <dbReference type="ARBA" id="ARBA00023004"/>
    </source>
</evidence>
<evidence type="ECO:0000256" key="4">
    <source>
        <dbReference type="ARBA" id="ARBA00022737"/>
    </source>
</evidence>
<dbReference type="PATRIC" id="fig|281456.6.peg.2760"/>
<reference evidence="10" key="1">
    <citation type="submission" date="2015-07" db="EMBL/GenBank/DDBJ databases">
        <title>Complete Genome of Thermincola ferriacetica strain Z-0001T.</title>
        <authorList>
            <person name="Lusk B."/>
            <person name="Badalamenti J.P."/>
            <person name="Parameswaran P."/>
            <person name="Bond D.R."/>
            <person name="Torres C.I."/>
        </authorList>
    </citation>
    <scope>NUCLEOTIDE SEQUENCE [LARGE SCALE GENOMIC DNA]</scope>
    <source>
        <strain evidence="10">Z-0001</strain>
    </source>
</reference>
<dbReference type="SUPFAM" id="SSF142984">
    <property type="entry name" value="Nqo1 middle domain-like"/>
    <property type="match status" value="1"/>
</dbReference>
<evidence type="ECO:0000256" key="2">
    <source>
        <dbReference type="ARBA" id="ARBA00022485"/>
    </source>
</evidence>
<dbReference type="InterPro" id="IPR019554">
    <property type="entry name" value="Soluble_ligand-bd"/>
</dbReference>
<dbReference type="GO" id="GO:0009055">
    <property type="term" value="F:electron transfer activity"/>
    <property type="evidence" value="ECO:0007669"/>
    <property type="project" value="InterPro"/>
</dbReference>
<dbReference type="Proteomes" id="UP000037175">
    <property type="component" value="Unassembled WGS sequence"/>
</dbReference>
<dbReference type="Pfam" id="PF13534">
    <property type="entry name" value="Fer4_17"/>
    <property type="match status" value="1"/>
</dbReference>
<dbReference type="SUPFAM" id="SSF46548">
    <property type="entry name" value="alpha-helical ferredoxin"/>
    <property type="match status" value="1"/>
</dbReference>
<dbReference type="InterPro" id="IPR010208">
    <property type="entry name" value="Ion_transpt_RnfC/RsxC"/>
</dbReference>
<evidence type="ECO:0000256" key="7">
    <source>
        <dbReference type="ARBA" id="ARBA00023014"/>
    </source>
</evidence>
<dbReference type="Pfam" id="PF01512">
    <property type="entry name" value="Complex1_51K"/>
    <property type="match status" value="1"/>
</dbReference>
<dbReference type="InterPro" id="IPR009051">
    <property type="entry name" value="Helical_ferredxn"/>
</dbReference>
<evidence type="ECO:0000259" key="8">
    <source>
        <dbReference type="PROSITE" id="PS51379"/>
    </source>
</evidence>